<dbReference type="Proteomes" id="UP001347796">
    <property type="component" value="Unassembled WGS sequence"/>
</dbReference>
<reference evidence="11 12" key="1">
    <citation type="submission" date="2024-01" db="EMBL/GenBank/DDBJ databases">
        <title>The genome of the rayed Mediterranean limpet Patella caerulea (Linnaeus, 1758).</title>
        <authorList>
            <person name="Anh-Thu Weber A."/>
            <person name="Halstead-Nussloch G."/>
        </authorList>
    </citation>
    <scope>NUCLEOTIDE SEQUENCE [LARGE SCALE GENOMIC DNA]</scope>
    <source>
        <strain evidence="11">AATW-2023a</strain>
        <tissue evidence="11">Whole specimen</tissue>
    </source>
</reference>
<dbReference type="AlphaFoldDB" id="A0AAN8J4B7"/>
<organism evidence="11 12">
    <name type="scientific">Patella caerulea</name>
    <name type="common">Rayed Mediterranean limpet</name>
    <dbReference type="NCBI Taxonomy" id="87958"/>
    <lineage>
        <taxon>Eukaryota</taxon>
        <taxon>Metazoa</taxon>
        <taxon>Spiralia</taxon>
        <taxon>Lophotrochozoa</taxon>
        <taxon>Mollusca</taxon>
        <taxon>Gastropoda</taxon>
        <taxon>Patellogastropoda</taxon>
        <taxon>Patelloidea</taxon>
        <taxon>Patellidae</taxon>
        <taxon>Patella</taxon>
    </lineage>
</organism>
<evidence type="ECO:0000259" key="10">
    <source>
        <dbReference type="PROSITE" id="PS50262"/>
    </source>
</evidence>
<name>A0AAN8J4B7_PATCE</name>
<dbReference type="Pfam" id="PF00001">
    <property type="entry name" value="7tm_1"/>
    <property type="match status" value="1"/>
</dbReference>
<proteinExistence type="inferred from homology"/>
<comment type="caution">
    <text evidence="11">The sequence shown here is derived from an EMBL/GenBank/DDBJ whole genome shotgun (WGS) entry which is preliminary data.</text>
</comment>
<keyword evidence="2 8" id="KW-0812">Transmembrane</keyword>
<dbReference type="CDD" id="cd00637">
    <property type="entry name" value="7tm_classA_rhodopsin-like"/>
    <property type="match status" value="1"/>
</dbReference>
<evidence type="ECO:0000256" key="2">
    <source>
        <dbReference type="ARBA" id="ARBA00022692"/>
    </source>
</evidence>
<keyword evidence="6 8" id="KW-0675">Receptor</keyword>
<evidence type="ECO:0000256" key="7">
    <source>
        <dbReference type="ARBA" id="ARBA00023224"/>
    </source>
</evidence>
<dbReference type="EMBL" id="JAZGQO010000018">
    <property type="protein sequence ID" value="KAK6167660.1"/>
    <property type="molecule type" value="Genomic_DNA"/>
</dbReference>
<keyword evidence="7 8" id="KW-0807">Transducer</keyword>
<evidence type="ECO:0000256" key="8">
    <source>
        <dbReference type="RuleBase" id="RU000688"/>
    </source>
</evidence>
<dbReference type="PRINTS" id="PR00237">
    <property type="entry name" value="GPCRRHODOPSN"/>
</dbReference>
<evidence type="ECO:0000256" key="9">
    <source>
        <dbReference type="SAM" id="Phobius"/>
    </source>
</evidence>
<evidence type="ECO:0000313" key="12">
    <source>
        <dbReference type="Proteomes" id="UP001347796"/>
    </source>
</evidence>
<keyword evidence="4 8" id="KW-0297">G-protein coupled receptor</keyword>
<evidence type="ECO:0000313" key="11">
    <source>
        <dbReference type="EMBL" id="KAK6167660.1"/>
    </source>
</evidence>
<evidence type="ECO:0000256" key="4">
    <source>
        <dbReference type="ARBA" id="ARBA00023040"/>
    </source>
</evidence>
<comment type="similarity">
    <text evidence="8">Belongs to the G-protein coupled receptor 1 family.</text>
</comment>
<comment type="subcellular location">
    <subcellularLocation>
        <location evidence="1">Membrane</location>
        <topology evidence="1">Multi-pass membrane protein</topology>
    </subcellularLocation>
</comment>
<feature type="transmembrane region" description="Helical" evidence="9">
    <location>
        <begin position="147"/>
        <end position="169"/>
    </location>
</feature>
<dbReference type="PANTHER" id="PTHR24238:SF47">
    <property type="entry name" value="ECDYSTEROIDS_DOPAMINE RECEPTOR-RELATED"/>
    <property type="match status" value="1"/>
</dbReference>
<dbReference type="PROSITE" id="PS50262">
    <property type="entry name" value="G_PROTEIN_RECEP_F1_2"/>
    <property type="match status" value="1"/>
</dbReference>
<evidence type="ECO:0000256" key="1">
    <source>
        <dbReference type="ARBA" id="ARBA00004141"/>
    </source>
</evidence>
<dbReference type="PROSITE" id="PS00237">
    <property type="entry name" value="G_PROTEIN_RECEP_F1_1"/>
    <property type="match status" value="1"/>
</dbReference>
<feature type="transmembrane region" description="Helical" evidence="9">
    <location>
        <begin position="200"/>
        <end position="223"/>
    </location>
</feature>
<keyword evidence="5 9" id="KW-0472">Membrane</keyword>
<dbReference type="Gene3D" id="1.20.1070.10">
    <property type="entry name" value="Rhodopsin 7-helix transmembrane proteins"/>
    <property type="match status" value="1"/>
</dbReference>
<feature type="domain" description="G-protein coupled receptors family 1 profile" evidence="10">
    <location>
        <begin position="48"/>
        <end position="376"/>
    </location>
</feature>
<dbReference type="InterPro" id="IPR017452">
    <property type="entry name" value="GPCR_Rhodpsn_7TM"/>
</dbReference>
<dbReference type="GO" id="GO:0004930">
    <property type="term" value="F:G protein-coupled receptor activity"/>
    <property type="evidence" value="ECO:0007669"/>
    <property type="project" value="UniProtKB-KW"/>
</dbReference>
<dbReference type="InterPro" id="IPR000276">
    <property type="entry name" value="GPCR_Rhodpsn"/>
</dbReference>
<feature type="transmembrane region" description="Helical" evidence="9">
    <location>
        <begin position="108"/>
        <end position="126"/>
    </location>
</feature>
<evidence type="ECO:0000256" key="3">
    <source>
        <dbReference type="ARBA" id="ARBA00022989"/>
    </source>
</evidence>
<evidence type="ECO:0000256" key="5">
    <source>
        <dbReference type="ARBA" id="ARBA00023136"/>
    </source>
</evidence>
<gene>
    <name evidence="11" type="ORF">SNE40_021634</name>
</gene>
<keyword evidence="3 9" id="KW-1133">Transmembrane helix</keyword>
<sequence>MSMNETDNTSLTDLEPWMILEMIEWDNTKKLTSTIIYMALLIIMGLVGNTVVLAVYTVRLRTGTTRIFILALAVVDVLNSIFGMSGEIIDIVHSYTFFNNDMCKIIRFNNYITVFSSIYILIGVSIDRYRKVCKPYSRQITEKGAKLMVGGAIFAASVITIPAIILNGIHEYEYIYNGQNITVSECTFNNFYQDTWYPKVLVGAQFLIFVFSLCILITMYLMIGRKIFIHSRFSFKKLSAEKKKELVGEKKTEKSVSFGAVQVNKVSNIEVVDDSVVETSEVQSEGYSEAVPRYTARQSIQLNKRMKARKIKNRTTLMLVGITMVFIASCVPYLTISVMKRLDTNFVTSMSDTEYKIYNIFLRSYFFNSVANPIVYSFCNARFREEAKRVLVPCFR</sequence>
<evidence type="ECO:0000256" key="6">
    <source>
        <dbReference type="ARBA" id="ARBA00023170"/>
    </source>
</evidence>
<feature type="transmembrane region" description="Helical" evidence="9">
    <location>
        <begin position="35"/>
        <end position="56"/>
    </location>
</feature>
<feature type="transmembrane region" description="Helical" evidence="9">
    <location>
        <begin position="315"/>
        <end position="336"/>
    </location>
</feature>
<keyword evidence="12" id="KW-1185">Reference proteome</keyword>
<dbReference type="GO" id="GO:0016020">
    <property type="term" value="C:membrane"/>
    <property type="evidence" value="ECO:0007669"/>
    <property type="project" value="UniProtKB-SubCell"/>
</dbReference>
<feature type="transmembrane region" description="Helical" evidence="9">
    <location>
        <begin position="68"/>
        <end position="88"/>
    </location>
</feature>
<feature type="transmembrane region" description="Helical" evidence="9">
    <location>
        <begin position="356"/>
        <end position="379"/>
    </location>
</feature>
<accession>A0AAN8J4B7</accession>
<dbReference type="SUPFAM" id="SSF81321">
    <property type="entry name" value="Family A G protein-coupled receptor-like"/>
    <property type="match status" value="1"/>
</dbReference>
<dbReference type="PANTHER" id="PTHR24238">
    <property type="entry name" value="G-PROTEIN COUPLED RECEPTOR"/>
    <property type="match status" value="1"/>
</dbReference>
<protein>
    <recommendedName>
        <fullName evidence="10">G-protein coupled receptors family 1 profile domain-containing protein</fullName>
    </recommendedName>
</protein>